<name>A0A2P8DRD8_9ACTN</name>
<keyword evidence="1" id="KW-0812">Transmembrane</keyword>
<organism evidence="2 3">
    <name type="scientific">Haloactinopolyspora alba</name>
    <dbReference type="NCBI Taxonomy" id="648780"/>
    <lineage>
        <taxon>Bacteria</taxon>
        <taxon>Bacillati</taxon>
        <taxon>Actinomycetota</taxon>
        <taxon>Actinomycetes</taxon>
        <taxon>Jiangellales</taxon>
        <taxon>Jiangellaceae</taxon>
        <taxon>Haloactinopolyspora</taxon>
    </lineage>
</organism>
<gene>
    <name evidence="2" type="ORF">CLV30_11785</name>
</gene>
<keyword evidence="1" id="KW-1133">Transmembrane helix</keyword>
<dbReference type="EMBL" id="PYGE01000017">
    <property type="protein sequence ID" value="PSK99782.1"/>
    <property type="molecule type" value="Genomic_DNA"/>
</dbReference>
<proteinExistence type="predicted"/>
<keyword evidence="3" id="KW-1185">Reference proteome</keyword>
<evidence type="ECO:0000313" key="3">
    <source>
        <dbReference type="Proteomes" id="UP000243528"/>
    </source>
</evidence>
<accession>A0A2P8DRD8</accession>
<keyword evidence="1" id="KW-0472">Membrane</keyword>
<evidence type="ECO:0000313" key="2">
    <source>
        <dbReference type="EMBL" id="PSK99782.1"/>
    </source>
</evidence>
<feature type="transmembrane region" description="Helical" evidence="1">
    <location>
        <begin position="32"/>
        <end position="48"/>
    </location>
</feature>
<protein>
    <submittedName>
        <fullName evidence="2">Uncharacterized protein</fullName>
    </submittedName>
</protein>
<comment type="caution">
    <text evidence="2">The sequence shown here is derived from an EMBL/GenBank/DDBJ whole genome shotgun (WGS) entry which is preliminary data.</text>
</comment>
<reference evidence="2 3" key="1">
    <citation type="submission" date="2018-03" db="EMBL/GenBank/DDBJ databases">
        <title>Genomic Encyclopedia of Archaeal and Bacterial Type Strains, Phase II (KMG-II): from individual species to whole genera.</title>
        <authorList>
            <person name="Goeker M."/>
        </authorList>
    </citation>
    <scope>NUCLEOTIDE SEQUENCE [LARGE SCALE GENOMIC DNA]</scope>
    <source>
        <strain evidence="2 3">DSM 45211</strain>
    </source>
</reference>
<dbReference type="AlphaFoldDB" id="A0A2P8DRD8"/>
<evidence type="ECO:0000256" key="1">
    <source>
        <dbReference type="SAM" id="Phobius"/>
    </source>
</evidence>
<dbReference type="Proteomes" id="UP000243528">
    <property type="component" value="Unassembled WGS sequence"/>
</dbReference>
<sequence length="52" mass="5886">MMLMLRILLLLLAAWIVISVLGLIIKGLFWLFVLGAVLFVATSVWGWVKRNS</sequence>